<evidence type="ECO:0000313" key="4">
    <source>
        <dbReference type="Proteomes" id="UP001595705"/>
    </source>
</evidence>
<feature type="coiled-coil region" evidence="1">
    <location>
        <begin position="186"/>
        <end position="311"/>
    </location>
</feature>
<name>A0ABV7XJ12_9GAMM</name>
<protein>
    <submittedName>
        <fullName evidence="3">XrtA system polysaccharide chain length determinant</fullName>
    </submittedName>
</protein>
<proteinExistence type="predicted"/>
<feature type="transmembrane region" description="Helical" evidence="2">
    <location>
        <begin position="32"/>
        <end position="52"/>
    </location>
</feature>
<accession>A0ABV7XJ12</accession>
<dbReference type="Proteomes" id="UP001595705">
    <property type="component" value="Unassembled WGS sequence"/>
</dbReference>
<keyword evidence="2" id="KW-1133">Transmembrane helix</keyword>
<comment type="caution">
    <text evidence="3">The sequence shown here is derived from an EMBL/GenBank/DDBJ whole genome shotgun (WGS) entry which is preliminary data.</text>
</comment>
<dbReference type="EMBL" id="JBHRYA010000003">
    <property type="protein sequence ID" value="MFC3715288.1"/>
    <property type="molecule type" value="Genomic_DNA"/>
</dbReference>
<evidence type="ECO:0000256" key="1">
    <source>
        <dbReference type="SAM" id="Coils"/>
    </source>
</evidence>
<dbReference type="PANTHER" id="PTHR32309:SF13">
    <property type="entry name" value="FERRIC ENTEROBACTIN TRANSPORT PROTEIN FEPE"/>
    <property type="match status" value="1"/>
</dbReference>
<keyword evidence="4" id="KW-1185">Reference proteome</keyword>
<organism evidence="3 4">
    <name type="scientific">Luteimonas soli</name>
    <dbReference type="NCBI Taxonomy" id="1648966"/>
    <lineage>
        <taxon>Bacteria</taxon>
        <taxon>Pseudomonadati</taxon>
        <taxon>Pseudomonadota</taxon>
        <taxon>Gammaproteobacteria</taxon>
        <taxon>Lysobacterales</taxon>
        <taxon>Lysobacteraceae</taxon>
        <taxon>Luteimonas</taxon>
    </lineage>
</organism>
<gene>
    <name evidence="3" type="ORF">ACFONC_03885</name>
</gene>
<dbReference type="InterPro" id="IPR050445">
    <property type="entry name" value="Bact_polysacc_biosynth/exp"/>
</dbReference>
<keyword evidence="1" id="KW-0175">Coiled coil</keyword>
<keyword evidence="2" id="KW-0472">Membrane</keyword>
<feature type="transmembrane region" description="Helical" evidence="2">
    <location>
        <begin position="434"/>
        <end position="457"/>
    </location>
</feature>
<dbReference type="InterPro" id="IPR014345">
    <property type="entry name" value="XrtA_polysacc_chain"/>
</dbReference>
<keyword evidence="2" id="KW-0812">Transmembrane</keyword>
<evidence type="ECO:0000313" key="3">
    <source>
        <dbReference type="EMBL" id="MFC3715288.1"/>
    </source>
</evidence>
<feature type="transmembrane region" description="Helical" evidence="2">
    <location>
        <begin position="497"/>
        <end position="517"/>
    </location>
</feature>
<dbReference type="NCBIfam" id="TIGR03007">
    <property type="entry name" value="pepcterm_ChnLen"/>
    <property type="match status" value="1"/>
</dbReference>
<sequence length="523" mass="58705">MTFNALEPTTPDASPLTTQLPLLREELRRRPVMLAAIFAGIALLTLAIGVLLPRKYTSSTTILVQESNIIAPLMEGRAVPTGVSDRAGITREVAFSKKVMGEILKIGGWMEDKPTPVEQDKLIEKIVANTEITNPRPNLIQIDYTDPSPERAFEVTRGFADLVIEESLATKERESRQAYEFIDQQVRQYHSKLTDAEARLEQYRSANPDARVGVEADVNARIGELRRQIETAKLELIDQRSEEGALQSQLSGESEISAVKTRASEFRARLMELQAERDRLLLSFTEQHPDVVRVQHQIRDLEEELKQETQRQLTRTAGQDGSINSASEFNPLYMELRSKLATSQRRTAATASRISMAQDMLSDELARSVRIASSESALAELTRDYEVNRDLYQDLLKRRENARVSMNLDAERRGLSFRIQEPAALPLRPAGLRLMYVAIAGLMLALAVPVLLLVGMIKLDPRVRAPRQVEALAGLPVLGVIPRFPTRTSRVRNLRRLSMAATLFLSVPIAYGAVWALKWLHLQ</sequence>
<reference evidence="4" key="1">
    <citation type="journal article" date="2019" name="Int. J. Syst. Evol. Microbiol.">
        <title>The Global Catalogue of Microorganisms (GCM) 10K type strain sequencing project: providing services to taxonomists for standard genome sequencing and annotation.</title>
        <authorList>
            <consortium name="The Broad Institute Genomics Platform"/>
            <consortium name="The Broad Institute Genome Sequencing Center for Infectious Disease"/>
            <person name="Wu L."/>
            <person name="Ma J."/>
        </authorList>
    </citation>
    <scope>NUCLEOTIDE SEQUENCE [LARGE SCALE GENOMIC DNA]</scope>
    <source>
        <strain evidence="4">KCTC 42441</strain>
    </source>
</reference>
<evidence type="ECO:0000256" key="2">
    <source>
        <dbReference type="SAM" id="Phobius"/>
    </source>
</evidence>
<dbReference type="RefSeq" id="WP_386742414.1">
    <property type="nucleotide sequence ID" value="NZ_JBHRYA010000003.1"/>
</dbReference>
<dbReference type="PANTHER" id="PTHR32309">
    <property type="entry name" value="TYROSINE-PROTEIN KINASE"/>
    <property type="match status" value="1"/>
</dbReference>